<gene>
    <name evidence="1" type="ORF">E2C01_043123</name>
</gene>
<keyword evidence="2" id="KW-1185">Reference proteome</keyword>
<dbReference type="AlphaFoldDB" id="A0A5B7FYI7"/>
<accession>A0A5B7FYI7</accession>
<proteinExistence type="predicted"/>
<protein>
    <submittedName>
        <fullName evidence="1">Uncharacterized protein</fullName>
    </submittedName>
</protein>
<comment type="caution">
    <text evidence="1">The sequence shown here is derived from an EMBL/GenBank/DDBJ whole genome shotgun (WGS) entry which is preliminary data.</text>
</comment>
<dbReference type="Proteomes" id="UP000324222">
    <property type="component" value="Unassembled WGS sequence"/>
</dbReference>
<organism evidence="1 2">
    <name type="scientific">Portunus trituberculatus</name>
    <name type="common">Swimming crab</name>
    <name type="synonym">Neptunus trituberculatus</name>
    <dbReference type="NCBI Taxonomy" id="210409"/>
    <lineage>
        <taxon>Eukaryota</taxon>
        <taxon>Metazoa</taxon>
        <taxon>Ecdysozoa</taxon>
        <taxon>Arthropoda</taxon>
        <taxon>Crustacea</taxon>
        <taxon>Multicrustacea</taxon>
        <taxon>Malacostraca</taxon>
        <taxon>Eumalacostraca</taxon>
        <taxon>Eucarida</taxon>
        <taxon>Decapoda</taxon>
        <taxon>Pleocyemata</taxon>
        <taxon>Brachyura</taxon>
        <taxon>Eubrachyura</taxon>
        <taxon>Portunoidea</taxon>
        <taxon>Portunidae</taxon>
        <taxon>Portuninae</taxon>
        <taxon>Portunus</taxon>
    </lineage>
</organism>
<dbReference type="EMBL" id="VSRR010008802">
    <property type="protein sequence ID" value="MPC49324.1"/>
    <property type="molecule type" value="Genomic_DNA"/>
</dbReference>
<evidence type="ECO:0000313" key="1">
    <source>
        <dbReference type="EMBL" id="MPC49324.1"/>
    </source>
</evidence>
<reference evidence="1 2" key="1">
    <citation type="submission" date="2019-05" db="EMBL/GenBank/DDBJ databases">
        <title>Another draft genome of Portunus trituberculatus and its Hox gene families provides insights of decapod evolution.</title>
        <authorList>
            <person name="Jeong J.-H."/>
            <person name="Song I."/>
            <person name="Kim S."/>
            <person name="Choi T."/>
            <person name="Kim D."/>
            <person name="Ryu S."/>
            <person name="Kim W."/>
        </authorList>
    </citation>
    <scope>NUCLEOTIDE SEQUENCE [LARGE SCALE GENOMIC DNA]</scope>
    <source>
        <tissue evidence="1">Muscle</tissue>
    </source>
</reference>
<name>A0A5B7FYI7_PORTR</name>
<sequence>MERLKVFGSASSRPVLCERQEGASRGLLVASAHLIASSFFCSTSLTHTPPCPSTFLHCVSTLHHIPVSSAELITNGWSCSRLLFHRCRAAAAAAAAVNGAPLHLSTVRN</sequence>
<evidence type="ECO:0000313" key="2">
    <source>
        <dbReference type="Proteomes" id="UP000324222"/>
    </source>
</evidence>